<name>A0A6A1W832_9ROSI</name>
<proteinExistence type="predicted"/>
<dbReference type="EMBL" id="RXIC02000021">
    <property type="protein sequence ID" value="KAB1219848.1"/>
    <property type="molecule type" value="Genomic_DNA"/>
</dbReference>
<dbReference type="Proteomes" id="UP000516437">
    <property type="component" value="Chromosome 3"/>
</dbReference>
<evidence type="ECO:0000313" key="3">
    <source>
        <dbReference type="Proteomes" id="UP000516437"/>
    </source>
</evidence>
<dbReference type="AlphaFoldDB" id="A0A6A1W832"/>
<comment type="caution">
    <text evidence="2">The sequence shown here is derived from an EMBL/GenBank/DDBJ whole genome shotgun (WGS) entry which is preliminary data.</text>
</comment>
<reference evidence="2 3" key="1">
    <citation type="journal article" date="2019" name="Plant Biotechnol. J.">
        <title>The red bayberry genome and genetic basis of sex determination.</title>
        <authorList>
            <person name="Jia H.M."/>
            <person name="Jia H.J."/>
            <person name="Cai Q.L."/>
            <person name="Wang Y."/>
            <person name="Zhao H.B."/>
            <person name="Yang W.F."/>
            <person name="Wang G.Y."/>
            <person name="Li Y.H."/>
            <person name="Zhan D.L."/>
            <person name="Shen Y.T."/>
            <person name="Niu Q.F."/>
            <person name="Chang L."/>
            <person name="Qiu J."/>
            <person name="Zhao L."/>
            <person name="Xie H.B."/>
            <person name="Fu W.Y."/>
            <person name="Jin J."/>
            <person name="Li X.W."/>
            <person name="Jiao Y."/>
            <person name="Zhou C.C."/>
            <person name="Tu T."/>
            <person name="Chai C.Y."/>
            <person name="Gao J.L."/>
            <person name="Fan L.J."/>
            <person name="van de Weg E."/>
            <person name="Wang J.Y."/>
            <person name="Gao Z.S."/>
        </authorList>
    </citation>
    <scope>NUCLEOTIDE SEQUENCE [LARGE SCALE GENOMIC DNA]</scope>
    <source>
        <tissue evidence="2">Leaves</tissue>
    </source>
</reference>
<gene>
    <name evidence="2" type="ORF">CJ030_MR3G009490</name>
</gene>
<organism evidence="2 3">
    <name type="scientific">Morella rubra</name>
    <name type="common">Chinese bayberry</name>
    <dbReference type="NCBI Taxonomy" id="262757"/>
    <lineage>
        <taxon>Eukaryota</taxon>
        <taxon>Viridiplantae</taxon>
        <taxon>Streptophyta</taxon>
        <taxon>Embryophyta</taxon>
        <taxon>Tracheophyta</taxon>
        <taxon>Spermatophyta</taxon>
        <taxon>Magnoliopsida</taxon>
        <taxon>eudicotyledons</taxon>
        <taxon>Gunneridae</taxon>
        <taxon>Pentapetalae</taxon>
        <taxon>rosids</taxon>
        <taxon>fabids</taxon>
        <taxon>Fagales</taxon>
        <taxon>Myricaceae</taxon>
        <taxon>Morella</taxon>
    </lineage>
</organism>
<evidence type="ECO:0000313" key="2">
    <source>
        <dbReference type="EMBL" id="KAB1219848.1"/>
    </source>
</evidence>
<keyword evidence="3" id="KW-1185">Reference proteome</keyword>
<accession>A0A6A1W832</accession>
<protein>
    <submittedName>
        <fullName evidence="2">Uncharacterized protein</fullName>
    </submittedName>
</protein>
<feature type="compositionally biased region" description="Acidic residues" evidence="1">
    <location>
        <begin position="194"/>
        <end position="205"/>
    </location>
</feature>
<feature type="region of interest" description="Disordered" evidence="1">
    <location>
        <begin position="182"/>
        <end position="213"/>
    </location>
</feature>
<evidence type="ECO:0000256" key="1">
    <source>
        <dbReference type="SAM" id="MobiDB-lite"/>
    </source>
</evidence>
<dbReference type="OrthoDB" id="848707at2759"/>
<sequence>MAGRWADFEWFSESGFGFEEMFEFQGWGMLVKLKVDCYVYLVELVYANFQYSKSEDATSYVNGKQLDMSVTTLISLVSAPNGGNKFFVAYGWTGMSEVETLDILRVVLDNPALNEIVRPTAIELMGHRRLLHHMVCNIILPRTGKFEYIIFLEIFVMYNKKTLRLMGFMQYEDGEWVKKGVLTPQRGSESGSGYEEESEDEEEADTERAPSGTRTLMGEHSYLFSFSPDWLILKKTYCSFS</sequence>